<evidence type="ECO:0000313" key="4">
    <source>
        <dbReference type="Proteomes" id="UP000608513"/>
    </source>
</evidence>
<feature type="transmembrane region" description="Helical" evidence="2">
    <location>
        <begin position="157"/>
        <end position="174"/>
    </location>
</feature>
<protein>
    <submittedName>
        <fullName evidence="3">Uncharacterized protein</fullName>
    </submittedName>
</protein>
<keyword evidence="4" id="KW-1185">Reference proteome</keyword>
<sequence length="572" mass="62501">MSDNPAAADPVTVALTGMFPAMVLLAALLSYPVARWLLALYHRSVGRGMQASSGASAQHAAQVPGRPPATPLRIVDIPAAPGGGSDLAWLLEAPRRAGYVYAAAGAVYALVMAVGWLVASGIGLSVTRVAAIGWTYFWPTVLGVSLVATVERSKWRLVGAYAAALAVLTLVAYAVSPDLHWHEMPVFWLLENAVPTLLLAAFLSRRIRAVGPMVLAFMVLALIGSQLPPLFLADDASIRALAAAGGALGLGGVETFWAMLLAGAGAFGVVGWWLLRWLGRRYEQKRITDHMLVTDALWLLFGITHSYTLAFHGWPWVFTGLLAFACFRLTRALGFRWLRARPHPARRTLLLLRVFALGPRSARLFDVLQTHWLRLGDITMIAGPDLVTTTVEPHEFLAFLGGKLSRQFVEGRADLDQRLARLDTERDVDGRYRVNEFFCRADTWQMAMRELAARSDAVLMDLRSFSPANRGCLFELGELLQGVDLERVVFVVDASTDRAFLEASLAELWTHVTPQSPNRRRGEACARIFDLAVRPTATRWHALLAALAGRRGETEPRPRGTMAETEPSGAAP</sequence>
<feature type="transmembrane region" description="Helical" evidence="2">
    <location>
        <begin position="186"/>
        <end position="203"/>
    </location>
</feature>
<evidence type="ECO:0000256" key="2">
    <source>
        <dbReference type="SAM" id="Phobius"/>
    </source>
</evidence>
<comment type="caution">
    <text evidence="3">The sequence shown here is derived from an EMBL/GenBank/DDBJ whole genome shotgun (WGS) entry which is preliminary data.</text>
</comment>
<gene>
    <name evidence="3" type="ORF">H8N03_09350</name>
</gene>
<keyword evidence="2" id="KW-0812">Transmembrane</keyword>
<evidence type="ECO:0000313" key="3">
    <source>
        <dbReference type="EMBL" id="MBC5783147.1"/>
    </source>
</evidence>
<feature type="transmembrane region" description="Helical" evidence="2">
    <location>
        <begin position="287"/>
        <end position="307"/>
    </location>
</feature>
<name>A0A923SEP5_9BURK</name>
<feature type="transmembrane region" description="Helical" evidence="2">
    <location>
        <begin position="131"/>
        <end position="150"/>
    </location>
</feature>
<dbReference type="AlphaFoldDB" id="A0A923SEP5"/>
<keyword evidence="2" id="KW-0472">Membrane</keyword>
<evidence type="ECO:0000256" key="1">
    <source>
        <dbReference type="SAM" id="MobiDB-lite"/>
    </source>
</evidence>
<dbReference type="EMBL" id="JACORT010000003">
    <property type="protein sequence ID" value="MBC5783147.1"/>
    <property type="molecule type" value="Genomic_DNA"/>
</dbReference>
<feature type="transmembrane region" description="Helical" evidence="2">
    <location>
        <begin position="256"/>
        <end position="275"/>
    </location>
</feature>
<feature type="region of interest" description="Disordered" evidence="1">
    <location>
        <begin position="551"/>
        <end position="572"/>
    </location>
</feature>
<feature type="transmembrane region" description="Helical" evidence="2">
    <location>
        <begin position="12"/>
        <end position="34"/>
    </location>
</feature>
<feature type="transmembrane region" description="Helical" evidence="2">
    <location>
        <begin position="210"/>
        <end position="227"/>
    </location>
</feature>
<keyword evidence="2" id="KW-1133">Transmembrane helix</keyword>
<dbReference type="Proteomes" id="UP000608513">
    <property type="component" value="Unassembled WGS sequence"/>
</dbReference>
<accession>A0A923SEP5</accession>
<organism evidence="3 4">
    <name type="scientific">Ramlibacter cellulosilyticus</name>
    <dbReference type="NCBI Taxonomy" id="2764187"/>
    <lineage>
        <taxon>Bacteria</taxon>
        <taxon>Pseudomonadati</taxon>
        <taxon>Pseudomonadota</taxon>
        <taxon>Betaproteobacteria</taxon>
        <taxon>Burkholderiales</taxon>
        <taxon>Comamonadaceae</taxon>
        <taxon>Ramlibacter</taxon>
    </lineage>
</organism>
<dbReference type="RefSeq" id="WP_187075897.1">
    <property type="nucleotide sequence ID" value="NZ_JACORT010000003.1"/>
</dbReference>
<reference evidence="3" key="1">
    <citation type="submission" date="2020-08" db="EMBL/GenBank/DDBJ databases">
        <title>Ramlibacter sp. USB13 16S ribosomal RNA gene genome sequencing and assembly.</title>
        <authorList>
            <person name="Kang M."/>
        </authorList>
    </citation>
    <scope>NUCLEOTIDE SEQUENCE</scope>
    <source>
        <strain evidence="3">USB13</strain>
    </source>
</reference>
<proteinExistence type="predicted"/>
<feature type="transmembrane region" description="Helical" evidence="2">
    <location>
        <begin position="99"/>
        <end position="119"/>
    </location>
</feature>